<dbReference type="Gene3D" id="1.20.120.1760">
    <property type="match status" value="1"/>
</dbReference>
<evidence type="ECO:0000256" key="2">
    <source>
        <dbReference type="RuleBase" id="RU003750"/>
    </source>
</evidence>
<dbReference type="GO" id="GO:0016020">
    <property type="term" value="C:membrane"/>
    <property type="evidence" value="ECO:0007669"/>
    <property type="project" value="InterPro"/>
</dbReference>
<keyword evidence="3" id="KW-0812">Transmembrane</keyword>
<evidence type="ECO:0000313" key="4">
    <source>
        <dbReference type="EMBL" id="GIF82511.1"/>
    </source>
</evidence>
<evidence type="ECO:0000313" key="5">
    <source>
        <dbReference type="Proteomes" id="UP000601223"/>
    </source>
</evidence>
<gene>
    <name evidence="4" type="ORF">Cba03nite_38600</name>
</gene>
<keyword evidence="1 2" id="KW-0808">Transferase</keyword>
<dbReference type="AlphaFoldDB" id="A0A8J3NKC9"/>
<accession>A0A8J3NKC9</accession>
<keyword evidence="3" id="KW-0472">Membrane</keyword>
<comment type="caution">
    <text evidence="4">The sequence shown here is derived from an EMBL/GenBank/DDBJ whole genome shotgun (WGS) entry which is preliminary data.</text>
</comment>
<feature type="transmembrane region" description="Helical" evidence="3">
    <location>
        <begin position="57"/>
        <end position="83"/>
    </location>
</feature>
<evidence type="ECO:0008006" key="6">
    <source>
        <dbReference type="Google" id="ProtNLM"/>
    </source>
</evidence>
<organism evidence="4 5">
    <name type="scientific">Catellatospora bangladeshensis</name>
    <dbReference type="NCBI Taxonomy" id="310355"/>
    <lineage>
        <taxon>Bacteria</taxon>
        <taxon>Bacillati</taxon>
        <taxon>Actinomycetota</taxon>
        <taxon>Actinomycetes</taxon>
        <taxon>Micromonosporales</taxon>
        <taxon>Micromonosporaceae</taxon>
        <taxon>Catellatospora</taxon>
    </lineage>
</organism>
<keyword evidence="5" id="KW-1185">Reference proteome</keyword>
<feature type="transmembrane region" description="Helical" evidence="3">
    <location>
        <begin position="18"/>
        <end position="37"/>
    </location>
</feature>
<feature type="transmembrane region" description="Helical" evidence="3">
    <location>
        <begin position="253"/>
        <end position="276"/>
    </location>
</feature>
<evidence type="ECO:0000256" key="3">
    <source>
        <dbReference type="SAM" id="Phobius"/>
    </source>
</evidence>
<dbReference type="InterPro" id="IPR000462">
    <property type="entry name" value="CDP-OH_P_trans"/>
</dbReference>
<keyword evidence="3" id="KW-1133">Transmembrane helix</keyword>
<feature type="transmembrane region" description="Helical" evidence="3">
    <location>
        <begin position="226"/>
        <end position="247"/>
    </location>
</feature>
<name>A0A8J3NKC9_9ACTN</name>
<dbReference type="Proteomes" id="UP000601223">
    <property type="component" value="Unassembled WGS sequence"/>
</dbReference>
<dbReference type="EMBL" id="BONF01000020">
    <property type="protein sequence ID" value="GIF82511.1"/>
    <property type="molecule type" value="Genomic_DNA"/>
</dbReference>
<protein>
    <recommendedName>
        <fullName evidence="6">CDP-alcohol phosphatidyltransferase family protein</fullName>
    </recommendedName>
</protein>
<reference evidence="4 5" key="1">
    <citation type="submission" date="2021-01" db="EMBL/GenBank/DDBJ databases">
        <title>Whole genome shotgun sequence of Catellatospora bangladeshensis NBRC 107357.</title>
        <authorList>
            <person name="Komaki H."/>
            <person name="Tamura T."/>
        </authorList>
    </citation>
    <scope>NUCLEOTIDE SEQUENCE [LARGE SCALE GENOMIC DNA]</scope>
    <source>
        <strain evidence="4 5">NBRC 107357</strain>
    </source>
</reference>
<dbReference type="Pfam" id="PF01066">
    <property type="entry name" value="CDP-OH_P_transf"/>
    <property type="match status" value="1"/>
</dbReference>
<dbReference type="GO" id="GO:0008654">
    <property type="term" value="P:phospholipid biosynthetic process"/>
    <property type="evidence" value="ECO:0007669"/>
    <property type="project" value="InterPro"/>
</dbReference>
<dbReference type="RefSeq" id="WP_203747800.1">
    <property type="nucleotide sequence ID" value="NZ_BONF01000020.1"/>
</dbReference>
<dbReference type="InterPro" id="IPR048254">
    <property type="entry name" value="CDP_ALCOHOL_P_TRANSF_CS"/>
</dbReference>
<proteinExistence type="inferred from homology"/>
<sequence>MRPSVAEIRTRTYKARDAWWTVLLVDPVAVHLVRLIAPYRWITPNKITTTAFLFGCGAAYGFSTLTATGLLVGALLFHISFILDCIDGKIARLNGTGSMFGSWLDYVFDRLRVLACSLALFIAAYALTDNLWFLAAGFAVNFMDMFRYLNALQVYRVNTETREKLQAAREAAGIVTVVDPDNPDEAAANAGDRSMLVLGGGEQNRAISSFMRFRTWLRNGRIRPHLVSGIEYQMFVFIVGPIVAALAGTVDALIWVTAASTGLVLLFELAIIYMLYRSTKGAGRQIKALQAQAEARIPAPRSGEPATVSAH</sequence>
<dbReference type="PROSITE" id="PS00379">
    <property type="entry name" value="CDP_ALCOHOL_P_TRANSF"/>
    <property type="match status" value="1"/>
</dbReference>
<evidence type="ECO:0000256" key="1">
    <source>
        <dbReference type="ARBA" id="ARBA00022679"/>
    </source>
</evidence>
<dbReference type="GO" id="GO:0016780">
    <property type="term" value="F:phosphotransferase activity, for other substituted phosphate groups"/>
    <property type="evidence" value="ECO:0007669"/>
    <property type="project" value="InterPro"/>
</dbReference>
<dbReference type="InterPro" id="IPR043130">
    <property type="entry name" value="CDP-OH_PTrfase_TM_dom"/>
</dbReference>
<comment type="similarity">
    <text evidence="2">Belongs to the CDP-alcohol phosphatidyltransferase class-I family.</text>
</comment>